<accession>A0ABR4EY75</accession>
<gene>
    <name evidence="1" type="ORF">FJTKL_05750</name>
</gene>
<dbReference type="EMBL" id="JBAWTH010000020">
    <property type="protein sequence ID" value="KAL2287245.1"/>
    <property type="molecule type" value="Genomic_DNA"/>
</dbReference>
<sequence length="138" mass="15350">MSTVEESPEAHSSEPRAANGVTYVACERRHLMCDRVIMSSFVSLCLLRDFHPIARSRSSHCLLPAASSFRRPSIMSSPNDWLGKVKNRKRVALLAATMGTGNKYKNKMNSIHTISQRLCLMTRATTCPTMNVHPECGV</sequence>
<comment type="caution">
    <text evidence="1">The sequence shown here is derived from an EMBL/GenBank/DDBJ whole genome shotgun (WGS) entry which is preliminary data.</text>
</comment>
<protein>
    <submittedName>
        <fullName evidence="1">Uncharacterized protein</fullName>
    </submittedName>
</protein>
<reference evidence="1 2" key="1">
    <citation type="submission" date="2024-03" db="EMBL/GenBank/DDBJ databases">
        <title>A high-quality draft genome sequence of Diaporthe vaccinii, a causative agent of upright dieback and viscid rot disease in cranberry plants.</title>
        <authorList>
            <person name="Sarrasin M."/>
            <person name="Lang B.F."/>
            <person name="Burger G."/>
        </authorList>
    </citation>
    <scope>NUCLEOTIDE SEQUENCE [LARGE SCALE GENOMIC DNA]</scope>
    <source>
        <strain evidence="1 2">IS7</strain>
    </source>
</reference>
<proteinExistence type="predicted"/>
<keyword evidence="2" id="KW-1185">Reference proteome</keyword>
<name>A0ABR4EY75_9PEZI</name>
<evidence type="ECO:0000313" key="1">
    <source>
        <dbReference type="EMBL" id="KAL2287245.1"/>
    </source>
</evidence>
<organism evidence="1 2">
    <name type="scientific">Diaporthe vaccinii</name>
    <dbReference type="NCBI Taxonomy" id="105482"/>
    <lineage>
        <taxon>Eukaryota</taxon>
        <taxon>Fungi</taxon>
        <taxon>Dikarya</taxon>
        <taxon>Ascomycota</taxon>
        <taxon>Pezizomycotina</taxon>
        <taxon>Sordariomycetes</taxon>
        <taxon>Sordariomycetidae</taxon>
        <taxon>Diaporthales</taxon>
        <taxon>Diaporthaceae</taxon>
        <taxon>Diaporthe</taxon>
        <taxon>Diaporthe eres species complex</taxon>
    </lineage>
</organism>
<evidence type="ECO:0000313" key="2">
    <source>
        <dbReference type="Proteomes" id="UP001600888"/>
    </source>
</evidence>
<dbReference type="Proteomes" id="UP001600888">
    <property type="component" value="Unassembled WGS sequence"/>
</dbReference>